<proteinExistence type="predicted"/>
<feature type="transmembrane region" description="Helical" evidence="2">
    <location>
        <begin position="75"/>
        <end position="94"/>
    </location>
</feature>
<feature type="compositionally biased region" description="Gly residues" evidence="1">
    <location>
        <begin position="114"/>
        <end position="140"/>
    </location>
</feature>
<organism evidence="3">
    <name type="scientific">Noctiluca scintillans</name>
    <name type="common">Sea sparkle</name>
    <name type="synonym">Red tide dinoflagellate</name>
    <dbReference type="NCBI Taxonomy" id="2966"/>
    <lineage>
        <taxon>Eukaryota</taxon>
        <taxon>Sar</taxon>
        <taxon>Alveolata</taxon>
        <taxon>Dinophyceae</taxon>
        <taxon>Noctilucales</taxon>
        <taxon>Noctilucaceae</taxon>
        <taxon>Noctiluca</taxon>
    </lineage>
</organism>
<evidence type="ECO:0000256" key="2">
    <source>
        <dbReference type="SAM" id="Phobius"/>
    </source>
</evidence>
<gene>
    <name evidence="3" type="ORF">NSCI0253_LOCUS25816</name>
</gene>
<reference evidence="3" key="1">
    <citation type="submission" date="2021-01" db="EMBL/GenBank/DDBJ databases">
        <authorList>
            <person name="Corre E."/>
            <person name="Pelletier E."/>
            <person name="Niang G."/>
            <person name="Scheremetjew M."/>
            <person name="Finn R."/>
            <person name="Kale V."/>
            <person name="Holt S."/>
            <person name="Cochrane G."/>
            <person name="Meng A."/>
            <person name="Brown T."/>
            <person name="Cohen L."/>
        </authorList>
    </citation>
    <scope>NUCLEOTIDE SEQUENCE</scope>
</reference>
<evidence type="ECO:0000256" key="1">
    <source>
        <dbReference type="SAM" id="MobiDB-lite"/>
    </source>
</evidence>
<keyword evidence="2" id="KW-0812">Transmembrane</keyword>
<sequence>MAQGFWRVSNSSSAVFTPACRNSSVLAVMAGSWECVCEFIRSQSANLQNVMDSLANQHTISDLDTSDSLALNTGISPLHLFLFLLLAVWGFLYLSGRQRTETKPSQGSGDAHDQGGGSSSSSSGSGGSASSGSGGSGGGLSSSQLF</sequence>
<keyword evidence="2" id="KW-0472">Membrane</keyword>
<protein>
    <submittedName>
        <fullName evidence="3">Uncharacterized protein</fullName>
    </submittedName>
</protein>
<accession>A0A7S1F997</accession>
<evidence type="ECO:0000313" key="3">
    <source>
        <dbReference type="EMBL" id="CAD8851466.1"/>
    </source>
</evidence>
<name>A0A7S1F997_NOCSC</name>
<feature type="region of interest" description="Disordered" evidence="1">
    <location>
        <begin position="100"/>
        <end position="146"/>
    </location>
</feature>
<dbReference type="AlphaFoldDB" id="A0A7S1F997"/>
<keyword evidence="2" id="KW-1133">Transmembrane helix</keyword>
<dbReference type="EMBL" id="HBFQ01036624">
    <property type="protein sequence ID" value="CAD8851466.1"/>
    <property type="molecule type" value="Transcribed_RNA"/>
</dbReference>